<dbReference type="PANTHER" id="PTHR43840">
    <property type="entry name" value="MITOCHONDRIAL METAL TRANSPORTER 1-RELATED"/>
    <property type="match status" value="1"/>
</dbReference>
<dbReference type="Pfam" id="PF01545">
    <property type="entry name" value="Cation_efflux"/>
    <property type="match status" value="1"/>
</dbReference>
<evidence type="ECO:0000313" key="10">
    <source>
        <dbReference type="Proteomes" id="UP000218615"/>
    </source>
</evidence>
<dbReference type="InterPro" id="IPR036837">
    <property type="entry name" value="Cation_efflux_CTD_sf"/>
</dbReference>
<dbReference type="EMBL" id="FZMP01000028">
    <property type="protein sequence ID" value="SNQ59567.1"/>
    <property type="molecule type" value="Genomic_DNA"/>
</dbReference>
<dbReference type="SUPFAM" id="SSF160240">
    <property type="entry name" value="Cation efflux protein cytoplasmic domain-like"/>
    <property type="match status" value="1"/>
</dbReference>
<feature type="transmembrane region" description="Helical" evidence="6">
    <location>
        <begin position="49"/>
        <end position="65"/>
    </location>
</feature>
<evidence type="ECO:0000313" key="9">
    <source>
        <dbReference type="EMBL" id="SNQ59567.1"/>
    </source>
</evidence>
<evidence type="ECO:0000256" key="6">
    <source>
        <dbReference type="SAM" id="Phobius"/>
    </source>
</evidence>
<feature type="domain" description="Cation efflux protein transmembrane" evidence="7">
    <location>
        <begin position="18"/>
        <end position="210"/>
    </location>
</feature>
<keyword evidence="3 6" id="KW-0812">Transmembrane</keyword>
<organism evidence="9 10">
    <name type="scientific">Candidatus Methanoperedens nitratireducens</name>
    <dbReference type="NCBI Taxonomy" id="1392998"/>
    <lineage>
        <taxon>Archaea</taxon>
        <taxon>Methanobacteriati</taxon>
        <taxon>Methanobacteriota</taxon>
        <taxon>Stenosarchaea group</taxon>
        <taxon>Methanomicrobia</taxon>
        <taxon>Methanosarcinales</taxon>
        <taxon>ANME-2 cluster</taxon>
        <taxon>Candidatus Methanoperedentaceae</taxon>
        <taxon>Candidatus Methanoperedens</taxon>
    </lineage>
</organism>
<evidence type="ECO:0000256" key="5">
    <source>
        <dbReference type="ARBA" id="ARBA00023136"/>
    </source>
</evidence>
<comment type="subcellular location">
    <subcellularLocation>
        <location evidence="1">Membrane</location>
        <topology evidence="1">Multi-pass membrane protein</topology>
    </subcellularLocation>
</comment>
<dbReference type="Pfam" id="PF16916">
    <property type="entry name" value="ZT_dimer"/>
    <property type="match status" value="1"/>
</dbReference>
<dbReference type="Gene3D" id="3.30.70.1350">
    <property type="entry name" value="Cation efflux protein, cytoplasmic domain"/>
    <property type="match status" value="1"/>
</dbReference>
<feature type="transmembrane region" description="Helical" evidence="6">
    <location>
        <begin position="122"/>
        <end position="142"/>
    </location>
</feature>
<dbReference type="InterPro" id="IPR058533">
    <property type="entry name" value="Cation_efflux_TM"/>
</dbReference>
<name>A0A284VK48_9EURY</name>
<dbReference type="Gene3D" id="1.20.1510.10">
    <property type="entry name" value="Cation efflux protein transmembrane domain"/>
    <property type="match status" value="1"/>
</dbReference>
<dbReference type="RefSeq" id="WP_096203920.1">
    <property type="nucleotide sequence ID" value="NZ_FZMP01000028.1"/>
</dbReference>
<dbReference type="GO" id="GO:0016020">
    <property type="term" value="C:membrane"/>
    <property type="evidence" value="ECO:0007669"/>
    <property type="project" value="UniProtKB-SubCell"/>
</dbReference>
<dbReference type="InterPro" id="IPR050291">
    <property type="entry name" value="CDF_Transporter"/>
</dbReference>
<evidence type="ECO:0000259" key="8">
    <source>
        <dbReference type="Pfam" id="PF16916"/>
    </source>
</evidence>
<keyword evidence="2" id="KW-0813">Transport</keyword>
<evidence type="ECO:0000256" key="2">
    <source>
        <dbReference type="ARBA" id="ARBA00022448"/>
    </source>
</evidence>
<accession>A0A284VK48</accession>
<feature type="transmembrane region" description="Helical" evidence="6">
    <location>
        <begin position="163"/>
        <end position="178"/>
    </location>
</feature>
<reference evidence="10" key="1">
    <citation type="submission" date="2017-06" db="EMBL/GenBank/DDBJ databases">
        <authorList>
            <person name="Cremers G."/>
        </authorList>
    </citation>
    <scope>NUCLEOTIDE SEQUENCE [LARGE SCALE GENOMIC DNA]</scope>
</reference>
<dbReference type="NCBIfam" id="TIGR01297">
    <property type="entry name" value="CDF"/>
    <property type="match status" value="1"/>
</dbReference>
<feature type="transmembrane region" description="Helical" evidence="6">
    <location>
        <begin position="20"/>
        <end position="43"/>
    </location>
</feature>
<evidence type="ECO:0000256" key="4">
    <source>
        <dbReference type="ARBA" id="ARBA00022989"/>
    </source>
</evidence>
<evidence type="ECO:0000259" key="7">
    <source>
        <dbReference type="Pfam" id="PF01545"/>
    </source>
</evidence>
<dbReference type="Proteomes" id="UP000218615">
    <property type="component" value="Unassembled WGS sequence"/>
</dbReference>
<keyword evidence="10" id="KW-1185">Reference proteome</keyword>
<proteinExistence type="predicted"/>
<keyword evidence="4 6" id="KW-1133">Transmembrane helix</keyword>
<keyword evidence="5 6" id="KW-0472">Membrane</keyword>
<dbReference type="InterPro" id="IPR002524">
    <property type="entry name" value="Cation_efflux"/>
</dbReference>
<feature type="transmembrane region" description="Helical" evidence="6">
    <location>
        <begin position="85"/>
        <end position="102"/>
    </location>
</feature>
<sequence length="295" mass="32267">METVTDSSQESNIRALKLTVGLYILVLAMKLAVYFATGVMAIFAEALHTLSDIFVSSFLLVASIWSRRQADETHMFGYGRAQNVAALVAATLFISFTSFELYREAIPRLFEPEAASYQNLSLAIGVIIISMFIAAIPLINLFRQKKRGAAAKAQLTELFNDELGLLAALVGTLFIMQGEYIADPIASIAVATIIAYNAAGLFRENMSFLLGRSPGHEFLSKVKNIARSVDGVLGVHDMRAEYIGPDTVHIGMNIDVKPGLPIEVADRIAEEVREKVHKSVRGGYCVIHVDAAERQ</sequence>
<feature type="domain" description="Cation efflux protein cytoplasmic" evidence="8">
    <location>
        <begin position="215"/>
        <end position="290"/>
    </location>
</feature>
<dbReference type="AlphaFoldDB" id="A0A284VK48"/>
<dbReference type="PANTHER" id="PTHR43840:SF15">
    <property type="entry name" value="MITOCHONDRIAL METAL TRANSPORTER 1-RELATED"/>
    <property type="match status" value="1"/>
</dbReference>
<gene>
    <name evidence="9" type="ORF">MNV_1230008</name>
</gene>
<evidence type="ECO:0000256" key="1">
    <source>
        <dbReference type="ARBA" id="ARBA00004141"/>
    </source>
</evidence>
<dbReference type="InterPro" id="IPR027469">
    <property type="entry name" value="Cation_efflux_TMD_sf"/>
</dbReference>
<dbReference type="OrthoDB" id="8907at2157"/>
<dbReference type="GO" id="GO:0008324">
    <property type="term" value="F:monoatomic cation transmembrane transporter activity"/>
    <property type="evidence" value="ECO:0007669"/>
    <property type="project" value="InterPro"/>
</dbReference>
<dbReference type="SUPFAM" id="SSF161111">
    <property type="entry name" value="Cation efflux protein transmembrane domain-like"/>
    <property type="match status" value="1"/>
</dbReference>
<feature type="transmembrane region" description="Helical" evidence="6">
    <location>
        <begin position="184"/>
        <end position="202"/>
    </location>
</feature>
<evidence type="ECO:0000256" key="3">
    <source>
        <dbReference type="ARBA" id="ARBA00022692"/>
    </source>
</evidence>
<protein>
    <submittedName>
        <fullName evidence="9">Cation diffusion facilitator family transporter</fullName>
    </submittedName>
</protein>
<dbReference type="InterPro" id="IPR027470">
    <property type="entry name" value="Cation_efflux_CTD"/>
</dbReference>